<sequence>MAERHLQQKLIELRNRTYGMHELISIERRYRQIFVAEQTLLFALDFDVVYDYLRLNPAINPLEDDKIERQRLVSALVEAEDIRFVLPSGSLNEFTYTLSRLLKGIWYRERSELREQLYNKSPHELIVQRRQVGIEWQAIKLAQKLLRSQNCLNLEDIGSIGNFRDMESSFFQNCYAYLNSRRPRTTVGNYNDSLNLVEVLHTVQNGIPLSLITGTRSVFEAFEAAWDSLCNDQSPPPVVLKANLGLFRLNLRRVTFGQLRELDEELYSIQGRLSDYIDTVANTTISQPAELPLQDISGIEERLLALSENLESLHTNLEQAWVPPIEEVPENLDLGRLAEAVITAREALLDEICTLLNNLQPLFGLAKRAMSQLSSESEAEHRLISLLEAAHSDTQSKLYIEKLVYVTQGGNMEDRSIRQNAGRDLTAVIDSFKGNTIKFSSAGHTELAEKLDTFLKTVEESSLPSDDKMVILSETSTVTQDVVQKGKLTARAKLLWGGIRNLVESVPEAVSAWEALTKMWS</sequence>
<keyword evidence="2" id="KW-1185">Reference proteome</keyword>
<protein>
    <submittedName>
        <fullName evidence="1">Uncharacterized protein</fullName>
    </submittedName>
</protein>
<proteinExistence type="predicted"/>
<organism evidence="1 2">
    <name type="scientific">Candidatus Entotheonella gemina</name>
    <dbReference type="NCBI Taxonomy" id="1429439"/>
    <lineage>
        <taxon>Bacteria</taxon>
        <taxon>Pseudomonadati</taxon>
        <taxon>Nitrospinota/Tectimicrobiota group</taxon>
        <taxon>Candidatus Tectimicrobiota</taxon>
        <taxon>Candidatus Entotheonellia</taxon>
        <taxon>Candidatus Entotheonellales</taxon>
        <taxon>Candidatus Entotheonellaceae</taxon>
        <taxon>Candidatus Entotheonella</taxon>
    </lineage>
</organism>
<name>W4M625_9BACT</name>
<dbReference type="HOGENOM" id="CLU_522439_0_0_7"/>
<dbReference type="AlphaFoldDB" id="W4M625"/>
<dbReference type="Proteomes" id="UP000019140">
    <property type="component" value="Unassembled WGS sequence"/>
</dbReference>
<evidence type="ECO:0000313" key="1">
    <source>
        <dbReference type="EMBL" id="ETX05643.1"/>
    </source>
</evidence>
<evidence type="ECO:0000313" key="2">
    <source>
        <dbReference type="Proteomes" id="UP000019140"/>
    </source>
</evidence>
<reference evidence="1 2" key="1">
    <citation type="journal article" date="2014" name="Nature">
        <title>An environmental bacterial taxon with a large and distinct metabolic repertoire.</title>
        <authorList>
            <person name="Wilson M.C."/>
            <person name="Mori T."/>
            <person name="Ruckert C."/>
            <person name="Uria A.R."/>
            <person name="Helf M.J."/>
            <person name="Takada K."/>
            <person name="Gernert C."/>
            <person name="Steffens U.A."/>
            <person name="Heycke N."/>
            <person name="Schmitt S."/>
            <person name="Rinke C."/>
            <person name="Helfrich E.J."/>
            <person name="Brachmann A.O."/>
            <person name="Gurgui C."/>
            <person name="Wakimoto T."/>
            <person name="Kracht M."/>
            <person name="Crusemann M."/>
            <person name="Hentschel U."/>
            <person name="Abe I."/>
            <person name="Matsunaga S."/>
            <person name="Kalinowski J."/>
            <person name="Takeyama H."/>
            <person name="Piel J."/>
        </authorList>
    </citation>
    <scope>NUCLEOTIDE SEQUENCE [LARGE SCALE GENOMIC DNA]</scope>
    <source>
        <strain evidence="2">TSY2</strain>
    </source>
</reference>
<gene>
    <name evidence="1" type="ORF">ETSY2_21745</name>
</gene>
<comment type="caution">
    <text evidence="1">The sequence shown here is derived from an EMBL/GenBank/DDBJ whole genome shotgun (WGS) entry which is preliminary data.</text>
</comment>
<dbReference type="EMBL" id="AZHX01000907">
    <property type="protein sequence ID" value="ETX05643.1"/>
    <property type="molecule type" value="Genomic_DNA"/>
</dbReference>
<accession>W4M625</accession>